<gene>
    <name evidence="2" type="ORF">H9C73_08545</name>
</gene>
<feature type="domain" description="STAS" evidence="1">
    <location>
        <begin position="14"/>
        <end position="98"/>
    </location>
</feature>
<dbReference type="Gene3D" id="3.30.750.24">
    <property type="entry name" value="STAS domain"/>
    <property type="match status" value="1"/>
</dbReference>
<dbReference type="InterPro" id="IPR002645">
    <property type="entry name" value="STAS_dom"/>
</dbReference>
<proteinExistence type="predicted"/>
<dbReference type="InterPro" id="IPR036513">
    <property type="entry name" value="STAS_dom_sf"/>
</dbReference>
<dbReference type="EMBL" id="JACVEW010000011">
    <property type="protein sequence ID" value="MBP0048786.1"/>
    <property type="molecule type" value="Genomic_DNA"/>
</dbReference>
<evidence type="ECO:0000259" key="1">
    <source>
        <dbReference type="PROSITE" id="PS50801"/>
    </source>
</evidence>
<keyword evidence="3" id="KW-1185">Reference proteome</keyword>
<dbReference type="SUPFAM" id="SSF52091">
    <property type="entry name" value="SpoIIaa-like"/>
    <property type="match status" value="1"/>
</dbReference>
<evidence type="ECO:0000313" key="3">
    <source>
        <dbReference type="Proteomes" id="UP000810171"/>
    </source>
</evidence>
<protein>
    <submittedName>
        <fullName evidence="2">STAS domain-containing protein</fullName>
    </submittedName>
</protein>
<accession>A0ABS3ZAQ9</accession>
<sequence>MTAVKVEQVSAEEIRLSGDMIFATVLSARTSLLSLLSSASGTCRVDWSGIDRVDSSALSMWLVCQRYAQSRDLKLVLENPPSGFSSIAGLVGLADRLS</sequence>
<dbReference type="PROSITE" id="PS50801">
    <property type="entry name" value="STAS"/>
    <property type="match status" value="1"/>
</dbReference>
<dbReference type="InterPro" id="IPR058548">
    <property type="entry name" value="MlaB-like_STAS"/>
</dbReference>
<name>A0ABS3ZAQ9_9GAMM</name>
<evidence type="ECO:0000313" key="2">
    <source>
        <dbReference type="EMBL" id="MBP0048786.1"/>
    </source>
</evidence>
<dbReference type="Pfam" id="PF13466">
    <property type="entry name" value="STAS_2"/>
    <property type="match status" value="1"/>
</dbReference>
<dbReference type="RefSeq" id="WP_209287404.1">
    <property type="nucleotide sequence ID" value="NZ_JACVEW010000011.1"/>
</dbReference>
<dbReference type="Proteomes" id="UP000810171">
    <property type="component" value="Unassembled WGS sequence"/>
</dbReference>
<comment type="caution">
    <text evidence="2">The sequence shown here is derived from an EMBL/GenBank/DDBJ whole genome shotgun (WGS) entry which is preliminary data.</text>
</comment>
<reference evidence="2 3" key="1">
    <citation type="submission" date="2020-09" db="EMBL/GenBank/DDBJ databases">
        <authorList>
            <person name="Tanuku N.R.S."/>
        </authorList>
    </citation>
    <scope>NUCLEOTIDE SEQUENCE [LARGE SCALE GENOMIC DNA]</scope>
    <source>
        <strain evidence="2 3">AK62</strain>
    </source>
</reference>
<organism evidence="2 3">
    <name type="scientific">Marinobacterium alkalitolerans</name>
    <dbReference type="NCBI Taxonomy" id="1542925"/>
    <lineage>
        <taxon>Bacteria</taxon>
        <taxon>Pseudomonadati</taxon>
        <taxon>Pseudomonadota</taxon>
        <taxon>Gammaproteobacteria</taxon>
        <taxon>Oceanospirillales</taxon>
        <taxon>Oceanospirillaceae</taxon>
        <taxon>Marinobacterium</taxon>
    </lineage>
</organism>